<evidence type="ECO:0000313" key="4">
    <source>
        <dbReference type="EMBL" id="QYZ69274.1"/>
    </source>
</evidence>
<evidence type="ECO:0000259" key="2">
    <source>
        <dbReference type="Pfam" id="PF00535"/>
    </source>
</evidence>
<feature type="domain" description="Glycosyltransferase 2-like" evidence="2">
    <location>
        <begin position="6"/>
        <end position="122"/>
    </location>
</feature>
<reference evidence="4" key="1">
    <citation type="submission" date="2021-02" db="EMBL/GenBank/DDBJ databases">
        <title>Rhodobacter shimadae sp. nov., an aerobic anoxygenic phototrophic bacterium isolated from a hot spring.</title>
        <authorList>
            <person name="Muramatsu S."/>
            <person name="Haruta S."/>
            <person name="Hirose S."/>
            <person name="Hanada S."/>
        </authorList>
    </citation>
    <scope>NUCLEOTIDE SEQUENCE</scope>
    <source>
        <strain evidence="4">N10</strain>
    </source>
</reference>
<evidence type="ECO:0000313" key="5">
    <source>
        <dbReference type="Proteomes" id="UP000826300"/>
    </source>
</evidence>
<organism evidence="4 5">
    <name type="scientific">Neotabrizicola shimadae</name>
    <dbReference type="NCBI Taxonomy" id="2807096"/>
    <lineage>
        <taxon>Bacteria</taxon>
        <taxon>Pseudomonadati</taxon>
        <taxon>Pseudomonadota</taxon>
        <taxon>Alphaproteobacteria</taxon>
        <taxon>Rhodobacterales</taxon>
        <taxon>Paracoccaceae</taxon>
        <taxon>Neotabrizicola</taxon>
    </lineage>
</organism>
<keyword evidence="5" id="KW-1185">Reference proteome</keyword>
<dbReference type="PANTHER" id="PTHR43685">
    <property type="entry name" value="GLYCOSYLTRANSFERASE"/>
    <property type="match status" value="1"/>
</dbReference>
<dbReference type="KEGG" id="nsm:JO391_16265"/>
<sequence length="274" mass="30242">MPGFELVISTYNNPRSLALCLDSLRQQRKLPQSVAFADDGSGLETAAVIDGFRLTGVTVRHVWHPDDGFRKCEILNKAIASSAADYLVLIDGDILMHPGFLERHLTLARPGQYLTGSLIRLNADATSRVTPDLVRDGTVFRQDWLRRNGALGSLSAWLKSSPLPLPAMALMDRLSPVRPSLSGANASAFRADLLRVGGYDERMKYGGEDKELGERLQNAGIRGRHLRYTAPAVHLDHPRGYANPEDRARNRALLAQTRRDRLTHTDFGIGRPAA</sequence>
<dbReference type="Gene3D" id="3.90.550.10">
    <property type="entry name" value="Spore Coat Polysaccharide Biosynthesis Protein SpsA, Chain A"/>
    <property type="match status" value="1"/>
</dbReference>
<evidence type="ECO:0000259" key="3">
    <source>
        <dbReference type="Pfam" id="PF02709"/>
    </source>
</evidence>
<evidence type="ECO:0000256" key="1">
    <source>
        <dbReference type="ARBA" id="ARBA00022679"/>
    </source>
</evidence>
<dbReference type="SUPFAM" id="SSF53448">
    <property type="entry name" value="Nucleotide-diphospho-sugar transferases"/>
    <property type="match status" value="1"/>
</dbReference>
<feature type="domain" description="Galactosyltransferase C-terminal" evidence="3">
    <location>
        <begin position="181"/>
        <end position="237"/>
    </location>
</feature>
<dbReference type="Pfam" id="PF00535">
    <property type="entry name" value="Glycos_transf_2"/>
    <property type="match status" value="1"/>
</dbReference>
<dbReference type="InterPro" id="IPR027791">
    <property type="entry name" value="Galactosyl_T_C"/>
</dbReference>
<dbReference type="Pfam" id="PF02709">
    <property type="entry name" value="Glyco_transf_7C"/>
    <property type="match status" value="1"/>
</dbReference>
<protein>
    <submittedName>
        <fullName evidence="4">Glycosyltransferase</fullName>
    </submittedName>
</protein>
<dbReference type="Proteomes" id="UP000826300">
    <property type="component" value="Chromosome"/>
</dbReference>
<proteinExistence type="predicted"/>
<accession>A0A8G0ZRS8</accession>
<dbReference type="AlphaFoldDB" id="A0A8G0ZRS8"/>
<dbReference type="GO" id="GO:0016740">
    <property type="term" value="F:transferase activity"/>
    <property type="evidence" value="ECO:0007669"/>
    <property type="project" value="UniProtKB-KW"/>
</dbReference>
<dbReference type="PANTHER" id="PTHR43685:SF3">
    <property type="entry name" value="SLR2126 PROTEIN"/>
    <property type="match status" value="1"/>
</dbReference>
<keyword evidence="1" id="KW-0808">Transferase</keyword>
<dbReference type="InterPro" id="IPR001173">
    <property type="entry name" value="Glyco_trans_2-like"/>
</dbReference>
<dbReference type="EMBL" id="CP069370">
    <property type="protein sequence ID" value="QYZ69274.1"/>
    <property type="molecule type" value="Genomic_DNA"/>
</dbReference>
<gene>
    <name evidence="4" type="ORF">JO391_16265</name>
</gene>
<dbReference type="InterPro" id="IPR050834">
    <property type="entry name" value="Glycosyltransf_2"/>
</dbReference>
<dbReference type="InterPro" id="IPR029044">
    <property type="entry name" value="Nucleotide-diphossugar_trans"/>
</dbReference>
<dbReference type="RefSeq" id="WP_220661494.1">
    <property type="nucleotide sequence ID" value="NZ_CP069370.1"/>
</dbReference>
<name>A0A8G0ZRS8_9RHOB</name>